<dbReference type="PRINTS" id="PR00081">
    <property type="entry name" value="GDHRDH"/>
</dbReference>
<evidence type="ECO:0000313" key="3">
    <source>
        <dbReference type="EMBL" id="MFB9552774.1"/>
    </source>
</evidence>
<dbReference type="EC" id="1.1.1.-" evidence="3"/>
<evidence type="ECO:0000256" key="2">
    <source>
        <dbReference type="ARBA" id="ARBA00023002"/>
    </source>
</evidence>
<dbReference type="InterPro" id="IPR036291">
    <property type="entry name" value="NAD(P)-bd_dom_sf"/>
</dbReference>
<proteinExistence type="inferred from homology"/>
<name>A0ABV5QHE7_9ACTN</name>
<dbReference type="PROSITE" id="PS00061">
    <property type="entry name" value="ADH_SHORT"/>
    <property type="match status" value="1"/>
</dbReference>
<dbReference type="Proteomes" id="UP001589716">
    <property type="component" value="Unassembled WGS sequence"/>
</dbReference>
<gene>
    <name evidence="3" type="ORF">ACFFTP_01010</name>
</gene>
<organism evidence="3 4">
    <name type="scientific">Streptomyces roseoviridis</name>
    <dbReference type="NCBI Taxonomy" id="67361"/>
    <lineage>
        <taxon>Bacteria</taxon>
        <taxon>Bacillati</taxon>
        <taxon>Actinomycetota</taxon>
        <taxon>Actinomycetes</taxon>
        <taxon>Kitasatosporales</taxon>
        <taxon>Streptomycetaceae</taxon>
        <taxon>Streptomyces</taxon>
    </lineage>
</organism>
<dbReference type="Pfam" id="PF13561">
    <property type="entry name" value="adh_short_C2"/>
    <property type="match status" value="1"/>
</dbReference>
<dbReference type="PANTHER" id="PTHR43639:SF1">
    <property type="entry name" value="SHORT-CHAIN DEHYDROGENASE_REDUCTASE FAMILY PROTEIN"/>
    <property type="match status" value="1"/>
</dbReference>
<keyword evidence="4" id="KW-1185">Reference proteome</keyword>
<dbReference type="InterPro" id="IPR020904">
    <property type="entry name" value="Sc_DH/Rdtase_CS"/>
</dbReference>
<evidence type="ECO:0000313" key="4">
    <source>
        <dbReference type="Proteomes" id="UP001589716"/>
    </source>
</evidence>
<dbReference type="InterPro" id="IPR002347">
    <property type="entry name" value="SDR_fam"/>
</dbReference>
<accession>A0ABV5QHE7</accession>
<dbReference type="PRINTS" id="PR00080">
    <property type="entry name" value="SDRFAMILY"/>
</dbReference>
<dbReference type="PANTHER" id="PTHR43639">
    <property type="entry name" value="OXIDOREDUCTASE, SHORT-CHAIN DEHYDROGENASE/REDUCTASE FAMILY (AFU_ORTHOLOGUE AFUA_5G02870)"/>
    <property type="match status" value="1"/>
</dbReference>
<dbReference type="Gene3D" id="3.40.50.720">
    <property type="entry name" value="NAD(P)-binding Rossmann-like Domain"/>
    <property type="match status" value="1"/>
</dbReference>
<dbReference type="RefSeq" id="WP_345487404.1">
    <property type="nucleotide sequence ID" value="NZ_BAAAWU010000001.1"/>
</dbReference>
<dbReference type="EMBL" id="JBHMCT010000002">
    <property type="protein sequence ID" value="MFB9552774.1"/>
    <property type="molecule type" value="Genomic_DNA"/>
</dbReference>
<keyword evidence="2 3" id="KW-0560">Oxidoreductase</keyword>
<reference evidence="3 4" key="1">
    <citation type="submission" date="2024-09" db="EMBL/GenBank/DDBJ databases">
        <authorList>
            <person name="Sun Q."/>
            <person name="Mori K."/>
        </authorList>
    </citation>
    <scope>NUCLEOTIDE SEQUENCE [LARGE SCALE GENOMIC DNA]</scope>
    <source>
        <strain evidence="3 4">JCM 4414</strain>
    </source>
</reference>
<comment type="similarity">
    <text evidence="1">Belongs to the short-chain dehydrogenases/reductases (SDR) family.</text>
</comment>
<evidence type="ECO:0000256" key="1">
    <source>
        <dbReference type="ARBA" id="ARBA00006484"/>
    </source>
</evidence>
<protein>
    <submittedName>
        <fullName evidence="3">SDR family NAD(P)-dependent oxidoreductase</fullName>
        <ecNumber evidence="3">1.1.1.-</ecNumber>
    </submittedName>
</protein>
<dbReference type="SUPFAM" id="SSF51735">
    <property type="entry name" value="NAD(P)-binding Rossmann-fold domains"/>
    <property type="match status" value="1"/>
</dbReference>
<comment type="caution">
    <text evidence="3">The sequence shown here is derived from an EMBL/GenBank/DDBJ whole genome shotgun (WGS) entry which is preliminary data.</text>
</comment>
<dbReference type="GO" id="GO:0016491">
    <property type="term" value="F:oxidoreductase activity"/>
    <property type="evidence" value="ECO:0007669"/>
    <property type="project" value="UniProtKB-KW"/>
</dbReference>
<sequence length="256" mass="26459">MTSRLENKTALVTGASRGIGRAIALRLAKDGAVVAVNYSGNETAAKETVALIEEAGGRAFTVQASLGQPGAIERLLDGTRAGLVELTGSDRLDILVNNAAATGFAGAGPASVTEEILDNCYNINAKAPFLLIQKALELIPDGGHIVNVSSGVTHSAFPIQIAYAMSKGALEQITLHMAPVLAPRNITINTVAPGVTDNGDPVFQDPEALKQMSALSTFNRVGTVEEVADIVAFVASDEARWMTGSFVDATGGTLLG</sequence>